<feature type="region of interest" description="Disordered" evidence="1">
    <location>
        <begin position="107"/>
        <end position="165"/>
    </location>
</feature>
<name>A0A8U0Q7Y8_SALNM</name>
<dbReference type="KEGG" id="snh:120035896"/>
<dbReference type="AlphaFoldDB" id="A0A8U0Q7Y8"/>
<keyword evidence="2" id="KW-1185">Reference proteome</keyword>
<organism evidence="2 3">
    <name type="scientific">Salvelinus namaycush</name>
    <name type="common">Lake trout</name>
    <name type="synonym">Salmo namaycush</name>
    <dbReference type="NCBI Taxonomy" id="8040"/>
    <lineage>
        <taxon>Eukaryota</taxon>
        <taxon>Metazoa</taxon>
        <taxon>Chordata</taxon>
        <taxon>Craniata</taxon>
        <taxon>Vertebrata</taxon>
        <taxon>Euteleostomi</taxon>
        <taxon>Actinopterygii</taxon>
        <taxon>Neopterygii</taxon>
        <taxon>Teleostei</taxon>
        <taxon>Protacanthopterygii</taxon>
        <taxon>Salmoniformes</taxon>
        <taxon>Salmonidae</taxon>
        <taxon>Salmoninae</taxon>
        <taxon>Salvelinus</taxon>
    </lineage>
</organism>
<feature type="compositionally biased region" description="Low complexity" evidence="1">
    <location>
        <begin position="31"/>
        <end position="55"/>
    </location>
</feature>
<protein>
    <submittedName>
        <fullName evidence="3">Uncharacterized protein LOC120035896</fullName>
    </submittedName>
</protein>
<dbReference type="GeneID" id="120035896"/>
<evidence type="ECO:0000313" key="2">
    <source>
        <dbReference type="Proteomes" id="UP000808372"/>
    </source>
</evidence>
<evidence type="ECO:0000256" key="1">
    <source>
        <dbReference type="SAM" id="MobiDB-lite"/>
    </source>
</evidence>
<dbReference type="RefSeq" id="XP_038838287.1">
    <property type="nucleotide sequence ID" value="XM_038982359.1"/>
</dbReference>
<evidence type="ECO:0000313" key="3">
    <source>
        <dbReference type="RefSeq" id="XP_038838287.1"/>
    </source>
</evidence>
<reference evidence="3" key="1">
    <citation type="submission" date="2025-08" db="UniProtKB">
        <authorList>
            <consortium name="RefSeq"/>
        </authorList>
    </citation>
    <scope>IDENTIFICATION</scope>
    <source>
        <tissue evidence="3">White muscle</tissue>
    </source>
</reference>
<feature type="region of interest" description="Disordered" evidence="1">
    <location>
        <begin position="31"/>
        <end position="70"/>
    </location>
</feature>
<dbReference type="Proteomes" id="UP000808372">
    <property type="component" value="Unplaced"/>
</dbReference>
<sequence length="231" mass="24875">MKQDPLTKGGSTATSCPGRIDSIGVMMLASTPSSTSTLSSSISSLSSSISSSSSLQEERRKGDEEFICGEEEEGEVVSVSIVTIAEESCPSEPFGTVAHVEVAANESAVRDGDCQSKTSRSTQTEEEEKHEGEGGEGVKEKDQGEEEGEMAEDESDHSALLEEEDEGRNQVFVSDDNLGLSDSLTPGTPTLLNIKVLMSTSHGVRFQTDYMADLTELRELFKHISQPHYIM</sequence>
<feature type="compositionally biased region" description="Acidic residues" evidence="1">
    <location>
        <begin position="143"/>
        <end position="165"/>
    </location>
</feature>
<accession>A0A8U0Q7Y8</accession>
<feature type="compositionally biased region" description="Basic and acidic residues" evidence="1">
    <location>
        <begin position="127"/>
        <end position="142"/>
    </location>
</feature>
<gene>
    <name evidence="3" type="primary">LOC120035896</name>
</gene>
<proteinExistence type="predicted"/>